<dbReference type="AlphaFoldDB" id="A0A8B2NI23"/>
<dbReference type="Proteomes" id="UP000249590">
    <property type="component" value="Unassembled WGS sequence"/>
</dbReference>
<comment type="pathway">
    <text evidence="2 7">Cell wall biogenesis; peptidoglycan biosynthesis.</text>
</comment>
<dbReference type="GO" id="GO:0008360">
    <property type="term" value="P:regulation of cell shape"/>
    <property type="evidence" value="ECO:0007669"/>
    <property type="project" value="UniProtKB-KW"/>
</dbReference>
<dbReference type="InterPro" id="IPR036565">
    <property type="entry name" value="Mur-like_cat_sf"/>
</dbReference>
<evidence type="ECO:0000256" key="5">
    <source>
        <dbReference type="ARBA" id="ARBA00022741"/>
    </source>
</evidence>
<dbReference type="PANTHER" id="PTHR43692">
    <property type="entry name" value="UDP-N-ACETYLMURAMOYLALANINE--D-GLUTAMATE LIGASE"/>
    <property type="match status" value="1"/>
</dbReference>
<dbReference type="SUPFAM" id="SSF53623">
    <property type="entry name" value="MurD-like peptide ligases, catalytic domain"/>
    <property type="match status" value="1"/>
</dbReference>
<evidence type="ECO:0000256" key="2">
    <source>
        <dbReference type="ARBA" id="ARBA00004752"/>
    </source>
</evidence>
<evidence type="ECO:0000313" key="9">
    <source>
        <dbReference type="EMBL" id="RAH97053.1"/>
    </source>
</evidence>
<accession>A0A8B2NI23</accession>
<comment type="similarity">
    <text evidence="7">Belongs to the MurCDEF family.</text>
</comment>
<keyword evidence="4 7" id="KW-0436">Ligase</keyword>
<dbReference type="EMBL" id="QHHQ01000010">
    <property type="protein sequence ID" value="RAH97053.1"/>
    <property type="molecule type" value="Genomic_DNA"/>
</dbReference>
<dbReference type="Gene3D" id="3.40.1190.10">
    <property type="entry name" value="Mur-like, catalytic domain"/>
    <property type="match status" value="1"/>
</dbReference>
<comment type="catalytic activity">
    <reaction evidence="7">
        <text>UDP-N-acetyl-alpha-D-muramoyl-L-alanine + D-glutamate + ATP = UDP-N-acetyl-alpha-D-muramoyl-L-alanyl-D-glutamate + ADP + phosphate + H(+)</text>
        <dbReference type="Rhea" id="RHEA:16429"/>
        <dbReference type="ChEBI" id="CHEBI:15378"/>
        <dbReference type="ChEBI" id="CHEBI:29986"/>
        <dbReference type="ChEBI" id="CHEBI:30616"/>
        <dbReference type="ChEBI" id="CHEBI:43474"/>
        <dbReference type="ChEBI" id="CHEBI:83898"/>
        <dbReference type="ChEBI" id="CHEBI:83900"/>
        <dbReference type="ChEBI" id="CHEBI:456216"/>
        <dbReference type="EC" id="6.3.2.9"/>
    </reaction>
</comment>
<reference evidence="9 10" key="1">
    <citation type="submission" date="2018-05" db="EMBL/GenBank/DDBJ databases">
        <title>Acuticoccus sediminis sp. nov., isolated from deep-sea sediment of Indian Ocean.</title>
        <authorList>
            <person name="Liu X."/>
            <person name="Lai Q."/>
            <person name="Du Y."/>
            <person name="Sun F."/>
            <person name="Zhang X."/>
            <person name="Wang S."/>
            <person name="Shao Z."/>
        </authorList>
    </citation>
    <scope>NUCLEOTIDE SEQUENCE [LARGE SCALE GENOMIC DNA]</scope>
    <source>
        <strain evidence="9 10">PTG4-2</strain>
    </source>
</reference>
<dbReference type="GO" id="GO:0005524">
    <property type="term" value="F:ATP binding"/>
    <property type="evidence" value="ECO:0007669"/>
    <property type="project" value="UniProtKB-UniRule"/>
</dbReference>
<feature type="domain" description="Mur ligase central" evidence="8">
    <location>
        <begin position="119"/>
        <end position="302"/>
    </location>
</feature>
<dbReference type="EC" id="6.3.2.9" evidence="7"/>
<dbReference type="InterPro" id="IPR013221">
    <property type="entry name" value="Mur_ligase_cen"/>
</dbReference>
<keyword evidence="7" id="KW-0131">Cell cycle</keyword>
<evidence type="ECO:0000259" key="8">
    <source>
        <dbReference type="Pfam" id="PF08245"/>
    </source>
</evidence>
<dbReference type="GO" id="GO:0005737">
    <property type="term" value="C:cytoplasm"/>
    <property type="evidence" value="ECO:0007669"/>
    <property type="project" value="UniProtKB-SubCell"/>
</dbReference>
<dbReference type="HAMAP" id="MF_00639">
    <property type="entry name" value="MurD"/>
    <property type="match status" value="1"/>
</dbReference>
<dbReference type="SUPFAM" id="SSF53244">
    <property type="entry name" value="MurD-like peptide ligases, peptide-binding domain"/>
    <property type="match status" value="1"/>
</dbReference>
<evidence type="ECO:0000256" key="3">
    <source>
        <dbReference type="ARBA" id="ARBA00022490"/>
    </source>
</evidence>
<keyword evidence="7" id="KW-0573">Peptidoglycan synthesis</keyword>
<keyword evidence="5 7" id="KW-0547">Nucleotide-binding</keyword>
<protein>
    <recommendedName>
        <fullName evidence="7">UDP-N-acetylmuramoylalanine--D-glutamate ligase</fullName>
        <ecNumber evidence="7">6.3.2.9</ecNumber>
    </recommendedName>
    <alternativeName>
        <fullName evidence="7">D-glutamic acid-adding enzyme</fullName>
    </alternativeName>
    <alternativeName>
        <fullName evidence="7">UDP-N-acetylmuramoyl-L-alanyl-D-glutamate synthetase</fullName>
    </alternativeName>
</protein>
<dbReference type="RefSeq" id="WP_111352161.1">
    <property type="nucleotide sequence ID" value="NZ_QHHQ01000010.1"/>
</dbReference>
<dbReference type="InterPro" id="IPR036615">
    <property type="entry name" value="Mur_ligase_C_dom_sf"/>
</dbReference>
<proteinExistence type="inferred from homology"/>
<dbReference type="Gene3D" id="3.90.190.20">
    <property type="entry name" value="Mur ligase, C-terminal domain"/>
    <property type="match status" value="1"/>
</dbReference>
<evidence type="ECO:0000256" key="6">
    <source>
        <dbReference type="ARBA" id="ARBA00022840"/>
    </source>
</evidence>
<dbReference type="SUPFAM" id="SSF51984">
    <property type="entry name" value="MurCD N-terminal domain"/>
    <property type="match status" value="1"/>
</dbReference>
<keyword evidence="3 7" id="KW-0963">Cytoplasm</keyword>
<keyword evidence="7" id="KW-0133">Cell shape</keyword>
<evidence type="ECO:0000313" key="10">
    <source>
        <dbReference type="Proteomes" id="UP000249590"/>
    </source>
</evidence>
<comment type="caution">
    <text evidence="9">The sequence shown here is derived from an EMBL/GenBank/DDBJ whole genome shotgun (WGS) entry which is preliminary data.</text>
</comment>
<dbReference type="Pfam" id="PF08245">
    <property type="entry name" value="Mur_ligase_M"/>
    <property type="match status" value="1"/>
</dbReference>
<keyword evidence="10" id="KW-1185">Reference proteome</keyword>
<evidence type="ECO:0000256" key="1">
    <source>
        <dbReference type="ARBA" id="ARBA00004496"/>
    </source>
</evidence>
<keyword evidence="7" id="KW-0961">Cell wall biogenesis/degradation</keyword>
<keyword evidence="6 7" id="KW-0067">ATP-binding</keyword>
<dbReference type="NCBIfam" id="TIGR01087">
    <property type="entry name" value="murD"/>
    <property type="match status" value="1"/>
</dbReference>
<dbReference type="GO" id="GO:0071555">
    <property type="term" value="P:cell wall organization"/>
    <property type="evidence" value="ECO:0007669"/>
    <property type="project" value="UniProtKB-KW"/>
</dbReference>
<feature type="binding site" evidence="7">
    <location>
        <begin position="121"/>
        <end position="127"/>
    </location>
    <ligand>
        <name>ATP</name>
        <dbReference type="ChEBI" id="CHEBI:30616"/>
    </ligand>
</feature>
<gene>
    <name evidence="7" type="primary">murD</name>
    <name evidence="9" type="ORF">DLJ53_30750</name>
</gene>
<name>A0A8B2NI23_9HYPH</name>
<dbReference type="GO" id="GO:0008764">
    <property type="term" value="F:UDP-N-acetylmuramoylalanine-D-glutamate ligase activity"/>
    <property type="evidence" value="ECO:0007669"/>
    <property type="project" value="UniProtKB-UniRule"/>
</dbReference>
<dbReference type="GO" id="GO:0009252">
    <property type="term" value="P:peptidoglycan biosynthetic process"/>
    <property type="evidence" value="ECO:0007669"/>
    <property type="project" value="UniProtKB-UniRule"/>
</dbReference>
<evidence type="ECO:0000256" key="7">
    <source>
        <dbReference type="HAMAP-Rule" id="MF_00639"/>
    </source>
</evidence>
<evidence type="ECO:0000256" key="4">
    <source>
        <dbReference type="ARBA" id="ARBA00022598"/>
    </source>
</evidence>
<organism evidence="9 10">
    <name type="scientific">Acuticoccus sediminis</name>
    <dbReference type="NCBI Taxonomy" id="2184697"/>
    <lineage>
        <taxon>Bacteria</taxon>
        <taxon>Pseudomonadati</taxon>
        <taxon>Pseudomonadota</taxon>
        <taxon>Alphaproteobacteria</taxon>
        <taxon>Hyphomicrobiales</taxon>
        <taxon>Amorphaceae</taxon>
        <taxon>Acuticoccus</taxon>
    </lineage>
</organism>
<sequence length="464" mass="48060">MIPVSAYDGSRVAVFGLGGSGLATARALAAGGADVLAFDDKAEKVAAAVEDGLATGDLRGADFGEFAALVLAPGVPLTHPKPHWSVELAHGAGIPVIGDIELFDNERRARIAGLRLAAITGTNGKSTTTALLGHLLSAMGEAAQVGGNIGRPVLDLDPVAGTAVVECSSYQIDLAPSLAPDVGALLNLSPDHIDRHGTFEHYADVKTRLVAASGQAVIGVDDPTSARIAETLAAGGKPVHRVGVFDHKSELQRLAPSGVGAIGTSLYVVRNGATREVASLEGIPSLRGRHNAENAAAAMAMAMALGFAPEEAARHLATFPGLAHRMEEVGRDGAVIFVNDSKATNAVSSAQALAAFDRIHWIVGGVAKEGGVESLTSFAPKIAAAYLIGQSTELFERQLRHHVPTVRCRTLETALDVAARAAKSDGGVVLLSPASASFDQFRSFEHRGDVFRDLVRARLSKETA</sequence>
<dbReference type="OrthoDB" id="9809796at2"/>
<dbReference type="UniPathway" id="UPA00219"/>
<dbReference type="InterPro" id="IPR005762">
    <property type="entry name" value="MurD"/>
</dbReference>
<dbReference type="PANTHER" id="PTHR43692:SF1">
    <property type="entry name" value="UDP-N-ACETYLMURAMOYLALANINE--D-GLUTAMATE LIGASE"/>
    <property type="match status" value="1"/>
</dbReference>
<comment type="subcellular location">
    <subcellularLocation>
        <location evidence="1 7">Cytoplasm</location>
    </subcellularLocation>
</comment>
<keyword evidence="7" id="KW-0132">Cell division</keyword>
<comment type="function">
    <text evidence="7">Cell wall formation. Catalyzes the addition of glutamate to the nucleotide precursor UDP-N-acetylmuramoyl-L-alanine (UMA).</text>
</comment>
<dbReference type="Gene3D" id="3.40.50.720">
    <property type="entry name" value="NAD(P)-binding Rossmann-like Domain"/>
    <property type="match status" value="1"/>
</dbReference>
<dbReference type="GO" id="GO:0051301">
    <property type="term" value="P:cell division"/>
    <property type="evidence" value="ECO:0007669"/>
    <property type="project" value="UniProtKB-KW"/>
</dbReference>